<evidence type="ECO:0000313" key="4">
    <source>
        <dbReference type="Proteomes" id="UP001141806"/>
    </source>
</evidence>
<proteinExistence type="predicted"/>
<dbReference type="PANTHER" id="PTHR36385">
    <property type="entry name" value="OS07G0562900 PROTEIN"/>
    <property type="match status" value="1"/>
</dbReference>
<dbReference type="Proteomes" id="UP001141806">
    <property type="component" value="Unassembled WGS sequence"/>
</dbReference>
<protein>
    <submittedName>
        <fullName evidence="3">Uncharacterized protein</fullName>
    </submittedName>
</protein>
<evidence type="ECO:0000256" key="1">
    <source>
        <dbReference type="SAM" id="Coils"/>
    </source>
</evidence>
<feature type="compositionally biased region" description="Basic residues" evidence="2">
    <location>
        <begin position="1"/>
        <end position="11"/>
    </location>
</feature>
<keyword evidence="4" id="KW-1185">Reference proteome</keyword>
<feature type="region of interest" description="Disordered" evidence="2">
    <location>
        <begin position="1"/>
        <end position="45"/>
    </location>
</feature>
<dbReference type="AlphaFoldDB" id="A0A9Q0R3M3"/>
<feature type="coiled-coil region" evidence="1">
    <location>
        <begin position="59"/>
        <end position="93"/>
    </location>
</feature>
<organism evidence="3 4">
    <name type="scientific">Protea cynaroides</name>
    <dbReference type="NCBI Taxonomy" id="273540"/>
    <lineage>
        <taxon>Eukaryota</taxon>
        <taxon>Viridiplantae</taxon>
        <taxon>Streptophyta</taxon>
        <taxon>Embryophyta</taxon>
        <taxon>Tracheophyta</taxon>
        <taxon>Spermatophyta</taxon>
        <taxon>Magnoliopsida</taxon>
        <taxon>Proteales</taxon>
        <taxon>Proteaceae</taxon>
        <taxon>Protea</taxon>
    </lineage>
</organism>
<name>A0A9Q0R3M3_9MAGN</name>
<accession>A0A9Q0R3M3</accession>
<reference evidence="3" key="1">
    <citation type="journal article" date="2023" name="Plant J.">
        <title>The genome of the king protea, Protea cynaroides.</title>
        <authorList>
            <person name="Chang J."/>
            <person name="Duong T.A."/>
            <person name="Schoeman C."/>
            <person name="Ma X."/>
            <person name="Roodt D."/>
            <person name="Barker N."/>
            <person name="Li Z."/>
            <person name="Van de Peer Y."/>
            <person name="Mizrachi E."/>
        </authorList>
    </citation>
    <scope>NUCLEOTIDE SEQUENCE</scope>
    <source>
        <tissue evidence="3">Young leaves</tissue>
    </source>
</reference>
<evidence type="ECO:0000256" key="2">
    <source>
        <dbReference type="SAM" id="MobiDB-lite"/>
    </source>
</evidence>
<keyword evidence="1" id="KW-0175">Coiled coil</keyword>
<comment type="caution">
    <text evidence="3">The sequence shown here is derived from an EMBL/GenBank/DDBJ whole genome shotgun (WGS) entry which is preliminary data.</text>
</comment>
<feature type="compositionally biased region" description="Polar residues" evidence="2">
    <location>
        <begin position="21"/>
        <end position="37"/>
    </location>
</feature>
<dbReference type="OrthoDB" id="1930685at2759"/>
<evidence type="ECO:0000313" key="3">
    <source>
        <dbReference type="EMBL" id="KAJ4982183.1"/>
    </source>
</evidence>
<dbReference type="PANTHER" id="PTHR36385:SF1">
    <property type="entry name" value="OS07G0562900 PROTEIN"/>
    <property type="match status" value="1"/>
</dbReference>
<gene>
    <name evidence="3" type="ORF">NE237_033020</name>
</gene>
<sequence length="98" mass="11181">MVKNKNKKKRNSSAPMEISVDTASIPQAMETSETRAPSSAPGVLHRKIRKESLTRRSKSLRKKKAVEKATSQMEKLEERIVKNENKVLRTKSAKKLYE</sequence>
<dbReference type="EMBL" id="JAMYWD010000001">
    <property type="protein sequence ID" value="KAJ4982183.1"/>
    <property type="molecule type" value="Genomic_DNA"/>
</dbReference>